<dbReference type="CDD" id="cd03354">
    <property type="entry name" value="LbH_SAT"/>
    <property type="match status" value="1"/>
</dbReference>
<keyword evidence="6" id="KW-1185">Reference proteome</keyword>
<dbReference type="Proteomes" id="UP001157133">
    <property type="component" value="Unassembled WGS sequence"/>
</dbReference>
<evidence type="ECO:0000256" key="1">
    <source>
        <dbReference type="ARBA" id="ARBA00007274"/>
    </source>
</evidence>
<dbReference type="Gene3D" id="2.160.10.10">
    <property type="entry name" value="Hexapeptide repeat proteins"/>
    <property type="match status" value="1"/>
</dbReference>
<proteinExistence type="inferred from homology"/>
<accession>A0ABQ6H1N7</accession>
<reference evidence="5 6" key="1">
    <citation type="submission" date="2023-03" db="EMBL/GenBank/DDBJ databases">
        <title>Draft genome sequence of Thalassotalea eurytherma JCM 18482T.</title>
        <authorList>
            <person name="Sawabe T."/>
        </authorList>
    </citation>
    <scope>NUCLEOTIDE SEQUENCE [LARGE SCALE GENOMIC DNA]</scope>
    <source>
        <strain evidence="5 6">JCM 18482</strain>
    </source>
</reference>
<protein>
    <submittedName>
        <fullName evidence="5">Serine acetyltransferase</fullName>
    </submittedName>
</protein>
<dbReference type="PROSITE" id="PS00101">
    <property type="entry name" value="HEXAPEP_TRANSFERASES"/>
    <property type="match status" value="1"/>
</dbReference>
<dbReference type="PANTHER" id="PTHR42811">
    <property type="entry name" value="SERINE ACETYLTRANSFERASE"/>
    <property type="match status" value="1"/>
</dbReference>
<dbReference type="InterPro" id="IPR001451">
    <property type="entry name" value="Hexapep"/>
</dbReference>
<dbReference type="EMBL" id="BSSU01000007">
    <property type="protein sequence ID" value="GLX82017.1"/>
    <property type="molecule type" value="Genomic_DNA"/>
</dbReference>
<organism evidence="5 6">
    <name type="scientific">Thalassotalea eurytherma</name>
    <dbReference type="NCBI Taxonomy" id="1144278"/>
    <lineage>
        <taxon>Bacteria</taxon>
        <taxon>Pseudomonadati</taxon>
        <taxon>Pseudomonadota</taxon>
        <taxon>Gammaproteobacteria</taxon>
        <taxon>Alteromonadales</taxon>
        <taxon>Colwelliaceae</taxon>
        <taxon>Thalassotalea</taxon>
    </lineage>
</organism>
<dbReference type="InterPro" id="IPR005881">
    <property type="entry name" value="Ser_O-AcTrfase"/>
</dbReference>
<comment type="similarity">
    <text evidence="1">Belongs to the transferase hexapeptide repeat family.</text>
</comment>
<gene>
    <name evidence="5" type="primary">cysE_1</name>
    <name evidence="5" type="ORF">theurythT_14690</name>
</gene>
<evidence type="ECO:0000256" key="4">
    <source>
        <dbReference type="ARBA" id="ARBA00023315"/>
    </source>
</evidence>
<name>A0ABQ6H1N7_9GAMM</name>
<sequence length="144" mass="15026">MHAVVRWYYLSRRLYLKGIPLLPNLIWKFIRVFFACDVKFTADIGPNVGFFHNGLGVVIHKNAKIGEGSVLYQNVTIGGNGKSGNANGAPVIGKNVFIGAGAVILGPVTIGDGAKIGANSVVLKNVPAGATAVGVPAKIVSNND</sequence>
<evidence type="ECO:0000313" key="5">
    <source>
        <dbReference type="EMBL" id="GLX82017.1"/>
    </source>
</evidence>
<dbReference type="InterPro" id="IPR011004">
    <property type="entry name" value="Trimer_LpxA-like_sf"/>
</dbReference>
<keyword evidence="4" id="KW-0012">Acyltransferase</keyword>
<dbReference type="Pfam" id="PF00132">
    <property type="entry name" value="Hexapep"/>
    <property type="match status" value="1"/>
</dbReference>
<comment type="caution">
    <text evidence="5">The sequence shown here is derived from an EMBL/GenBank/DDBJ whole genome shotgun (WGS) entry which is preliminary data.</text>
</comment>
<dbReference type="InterPro" id="IPR045304">
    <property type="entry name" value="LbH_SAT"/>
</dbReference>
<dbReference type="RefSeq" id="WP_284207366.1">
    <property type="nucleotide sequence ID" value="NZ_BSSU01000007.1"/>
</dbReference>
<dbReference type="SUPFAM" id="SSF51161">
    <property type="entry name" value="Trimeric LpxA-like enzymes"/>
    <property type="match status" value="1"/>
</dbReference>
<keyword evidence="3" id="KW-0677">Repeat</keyword>
<dbReference type="PIRSF" id="PIRSF000441">
    <property type="entry name" value="CysE"/>
    <property type="match status" value="1"/>
</dbReference>
<keyword evidence="2" id="KW-0808">Transferase</keyword>
<evidence type="ECO:0000256" key="3">
    <source>
        <dbReference type="ARBA" id="ARBA00022737"/>
    </source>
</evidence>
<evidence type="ECO:0000256" key="2">
    <source>
        <dbReference type="ARBA" id="ARBA00022679"/>
    </source>
</evidence>
<evidence type="ECO:0000313" key="6">
    <source>
        <dbReference type="Proteomes" id="UP001157133"/>
    </source>
</evidence>
<dbReference type="InterPro" id="IPR018357">
    <property type="entry name" value="Hexapep_transf_CS"/>
</dbReference>